<comment type="caution">
    <text evidence="2">The sequence shown here is derived from an EMBL/GenBank/DDBJ whole genome shotgun (WGS) entry which is preliminary data.</text>
</comment>
<keyword evidence="3" id="KW-1185">Reference proteome</keyword>
<name>A0A507ZTG4_9FLAO</name>
<reference evidence="2 3" key="1">
    <citation type="submission" date="2019-06" db="EMBL/GenBank/DDBJ databases">
        <title>Flavibacter putida gen. nov., sp. nov., a novel marine bacterium of the family Flavobacteriaceae isolated from coastal seawater.</title>
        <authorList>
            <person name="Feng X."/>
        </authorList>
    </citation>
    <scope>NUCLEOTIDE SEQUENCE [LARGE SCALE GENOMIC DNA]</scope>
    <source>
        <strain evidence="2 3">PLHSN227</strain>
    </source>
</reference>
<feature type="signal peptide" evidence="1">
    <location>
        <begin position="1"/>
        <end position="18"/>
    </location>
</feature>
<dbReference type="RefSeq" id="WP_141420440.1">
    <property type="nucleotide sequence ID" value="NZ_VIAR01000001.1"/>
</dbReference>
<keyword evidence="1" id="KW-0732">Signal</keyword>
<dbReference type="AlphaFoldDB" id="A0A507ZTG4"/>
<proteinExistence type="predicted"/>
<protein>
    <recommendedName>
        <fullName evidence="4">Lipoprotein</fullName>
    </recommendedName>
</protein>
<dbReference type="Proteomes" id="UP000317169">
    <property type="component" value="Unassembled WGS sequence"/>
</dbReference>
<evidence type="ECO:0000313" key="3">
    <source>
        <dbReference type="Proteomes" id="UP000317169"/>
    </source>
</evidence>
<gene>
    <name evidence="2" type="ORF">FKR84_01640</name>
</gene>
<feature type="chain" id="PRO_5021506261" description="Lipoprotein" evidence="1">
    <location>
        <begin position="19"/>
        <end position="154"/>
    </location>
</feature>
<evidence type="ECO:0000256" key="1">
    <source>
        <dbReference type="SAM" id="SignalP"/>
    </source>
</evidence>
<accession>A0A507ZTG4</accession>
<sequence length="154" mass="17432">MKKLIFLMFFSLSLIACTSEEISEENISQIENQQTLNQDIESTNRLPMFSVESDLVSVDDDCFILNVRIYLHNETTGKLLIANQNVETGDVCSDSENMDRNNIYCDGGTLLNGDRALPSKLKSEHCLTDFLNNPEHEGVYGQYLEKKSELLNSL</sequence>
<dbReference type="EMBL" id="VIAR01000001">
    <property type="protein sequence ID" value="TQD40709.1"/>
    <property type="molecule type" value="Genomic_DNA"/>
</dbReference>
<evidence type="ECO:0000313" key="2">
    <source>
        <dbReference type="EMBL" id="TQD40709.1"/>
    </source>
</evidence>
<evidence type="ECO:0008006" key="4">
    <source>
        <dbReference type="Google" id="ProtNLM"/>
    </source>
</evidence>
<organism evidence="2 3">
    <name type="scientific">Haloflavibacter putidus</name>
    <dbReference type="NCBI Taxonomy" id="2576776"/>
    <lineage>
        <taxon>Bacteria</taxon>
        <taxon>Pseudomonadati</taxon>
        <taxon>Bacteroidota</taxon>
        <taxon>Flavobacteriia</taxon>
        <taxon>Flavobacteriales</taxon>
        <taxon>Flavobacteriaceae</taxon>
        <taxon>Haloflavibacter</taxon>
    </lineage>
</organism>
<dbReference type="PROSITE" id="PS51257">
    <property type="entry name" value="PROKAR_LIPOPROTEIN"/>
    <property type="match status" value="1"/>
</dbReference>